<evidence type="ECO:0000256" key="1">
    <source>
        <dbReference type="SAM" id="Phobius"/>
    </source>
</evidence>
<feature type="transmembrane region" description="Helical" evidence="1">
    <location>
        <begin position="89"/>
        <end position="113"/>
    </location>
</feature>
<feature type="transmembrane region" description="Helical" evidence="1">
    <location>
        <begin position="12"/>
        <end position="34"/>
    </location>
</feature>
<keyword evidence="1" id="KW-0472">Membrane</keyword>
<reference evidence="3" key="1">
    <citation type="submission" date="2022-06" db="EMBL/GenBank/DDBJ databases">
        <authorList>
            <consortium name="SYNGENTA / RWTH Aachen University"/>
        </authorList>
    </citation>
    <scope>NUCLEOTIDE SEQUENCE</scope>
</reference>
<organism evidence="3 4">
    <name type="scientific">Phakopsora pachyrhizi</name>
    <name type="common">Asian soybean rust disease fungus</name>
    <dbReference type="NCBI Taxonomy" id="170000"/>
    <lineage>
        <taxon>Eukaryota</taxon>
        <taxon>Fungi</taxon>
        <taxon>Dikarya</taxon>
        <taxon>Basidiomycota</taxon>
        <taxon>Pucciniomycotina</taxon>
        <taxon>Pucciniomycetes</taxon>
        <taxon>Pucciniales</taxon>
        <taxon>Phakopsoraceae</taxon>
        <taxon>Phakopsora</taxon>
    </lineage>
</organism>
<gene>
    <name evidence="3" type="ORF">PPACK8108_LOCUS19222</name>
</gene>
<evidence type="ECO:0000313" key="3">
    <source>
        <dbReference type="EMBL" id="CAH7684796.1"/>
    </source>
</evidence>
<evidence type="ECO:0000259" key="2">
    <source>
        <dbReference type="Pfam" id="PF24853"/>
    </source>
</evidence>
<comment type="caution">
    <text evidence="3">The sequence shown here is derived from an EMBL/GenBank/DDBJ whole genome shotgun (WGS) entry which is preliminary data.</text>
</comment>
<dbReference type="Proteomes" id="UP001153365">
    <property type="component" value="Unassembled WGS sequence"/>
</dbReference>
<accession>A0AAV0BDB5</accession>
<feature type="transmembrane region" description="Helical" evidence="1">
    <location>
        <begin position="54"/>
        <end position="77"/>
    </location>
</feature>
<name>A0AAV0BDB5_PHAPC</name>
<feature type="domain" description="DUF7727" evidence="2">
    <location>
        <begin position="1"/>
        <end position="137"/>
    </location>
</feature>
<dbReference type="PANTHER" id="PTHR40629">
    <property type="entry name" value="PRO41 PROTEIN"/>
    <property type="match status" value="1"/>
</dbReference>
<proteinExistence type="predicted"/>
<dbReference type="AlphaFoldDB" id="A0AAV0BDB5"/>
<keyword evidence="1" id="KW-0812">Transmembrane</keyword>
<keyword evidence="1" id="KW-1133">Transmembrane helix</keyword>
<sequence length="149" mass="16386">MGKLIWSQWGRLLAITSGFWTAWGGLWGIFYRKYFWDFVEGKLGPAGIIPGPSAAPFLAVIVDLPLVQGLCILTGLLTVAFEWPLFPNLFVYQSLVFKVIFYVHAGILSALIYQSVDAAVFYFITILAYTVAISKGETVRGKGAGSDQV</sequence>
<dbReference type="Pfam" id="PF24853">
    <property type="entry name" value="DUF7727"/>
    <property type="match status" value="1"/>
</dbReference>
<evidence type="ECO:0000313" key="4">
    <source>
        <dbReference type="Proteomes" id="UP001153365"/>
    </source>
</evidence>
<feature type="transmembrane region" description="Helical" evidence="1">
    <location>
        <begin position="119"/>
        <end position="136"/>
    </location>
</feature>
<keyword evidence="4" id="KW-1185">Reference proteome</keyword>
<dbReference type="InterPro" id="IPR056144">
    <property type="entry name" value="DUF7727"/>
</dbReference>
<dbReference type="EMBL" id="CALTRL010005688">
    <property type="protein sequence ID" value="CAH7684796.1"/>
    <property type="molecule type" value="Genomic_DNA"/>
</dbReference>
<dbReference type="PANTHER" id="PTHR40629:SF1">
    <property type="entry name" value="PRO41 PROTEIN"/>
    <property type="match status" value="1"/>
</dbReference>
<protein>
    <recommendedName>
        <fullName evidence="2">DUF7727 domain-containing protein</fullName>
    </recommendedName>
</protein>